<dbReference type="InterPro" id="IPR055170">
    <property type="entry name" value="GFO_IDH_MocA-like_dom"/>
</dbReference>
<reference evidence="4 5" key="1">
    <citation type="submission" date="2019-08" db="EMBL/GenBank/DDBJ databases">
        <title>In-depth cultivation of the pig gut microbiome towards novel bacterial diversity and tailored functional studies.</title>
        <authorList>
            <person name="Wylensek D."/>
            <person name="Hitch T.C.A."/>
            <person name="Clavel T."/>
        </authorList>
    </citation>
    <scope>NUCLEOTIDE SEQUENCE [LARGE SCALE GENOMIC DNA]</scope>
    <source>
        <strain evidence="4 5">BBE-744-WT-12</strain>
    </source>
</reference>
<dbReference type="Pfam" id="PF01408">
    <property type="entry name" value="GFO_IDH_MocA"/>
    <property type="match status" value="1"/>
</dbReference>
<keyword evidence="5" id="KW-1185">Reference proteome</keyword>
<evidence type="ECO:0000259" key="2">
    <source>
        <dbReference type="Pfam" id="PF01408"/>
    </source>
</evidence>
<feature type="domain" description="GFO/IDH/MocA-like oxidoreductase" evidence="3">
    <location>
        <begin position="137"/>
        <end position="254"/>
    </location>
</feature>
<dbReference type="InterPro" id="IPR000683">
    <property type="entry name" value="Gfo/Idh/MocA-like_OxRdtase_N"/>
</dbReference>
<dbReference type="InterPro" id="IPR036291">
    <property type="entry name" value="NAD(P)-bd_dom_sf"/>
</dbReference>
<sequence>MMERIRIGQIGIGHNHGSEKMNTLRRLSDLFEVVGVVEDDPQWRRRRGDWECYRGIPWMSEEELFRVPGLQAVAVETDGFGLVPAARRCAEHNLHIHMDKPGGESLGAFRELLDEFERRKLCIQLGYMYRNNPAIRFCRDAVRKGWLGEIFEIHAVMSRYDGGDEDYRRWLSNFRGGAMYIFGGHLIDIVISMLGRPDRVTPFQRKTRDDALFDNGFAVLEYPRCTASIRTSVAEVDGMKHRRLIVCGTKGTAEICPLEHPSDRYDRDPLHVRLTLLEPCGDFPAGTHIVDAGVMPGRYTEQLAEFARIVRGEIANPYPYGHEFLVQEALLAASGYERQEKNHDDEAV</sequence>
<gene>
    <name evidence="4" type="ORF">FYJ85_02515</name>
</gene>
<dbReference type="PANTHER" id="PTHR43818">
    <property type="entry name" value="BCDNA.GH03377"/>
    <property type="match status" value="1"/>
</dbReference>
<dbReference type="InterPro" id="IPR050463">
    <property type="entry name" value="Gfo/Idh/MocA_oxidrdct_glycsds"/>
</dbReference>
<dbReference type="PANTHER" id="PTHR43818:SF11">
    <property type="entry name" value="BCDNA.GH03377"/>
    <property type="match status" value="1"/>
</dbReference>
<dbReference type="Pfam" id="PF22725">
    <property type="entry name" value="GFO_IDH_MocA_C3"/>
    <property type="match status" value="1"/>
</dbReference>
<dbReference type="AlphaFoldDB" id="A0A844FXU3"/>
<dbReference type="Gene3D" id="3.30.360.10">
    <property type="entry name" value="Dihydrodipicolinate Reductase, domain 2"/>
    <property type="match status" value="1"/>
</dbReference>
<protein>
    <submittedName>
        <fullName evidence="4">Gfo/Idh/MocA family oxidoreductase</fullName>
    </submittedName>
</protein>
<name>A0A844FXU3_9BACT</name>
<dbReference type="GO" id="GO:0016491">
    <property type="term" value="F:oxidoreductase activity"/>
    <property type="evidence" value="ECO:0007669"/>
    <property type="project" value="UniProtKB-KW"/>
</dbReference>
<proteinExistence type="predicted"/>
<organism evidence="4 5">
    <name type="scientific">Victivallis lenta</name>
    <dbReference type="NCBI Taxonomy" id="2606640"/>
    <lineage>
        <taxon>Bacteria</taxon>
        <taxon>Pseudomonadati</taxon>
        <taxon>Lentisphaerota</taxon>
        <taxon>Lentisphaeria</taxon>
        <taxon>Victivallales</taxon>
        <taxon>Victivallaceae</taxon>
        <taxon>Victivallis</taxon>
    </lineage>
</organism>
<dbReference type="Proteomes" id="UP000435649">
    <property type="component" value="Unassembled WGS sequence"/>
</dbReference>
<dbReference type="SUPFAM" id="SSF55347">
    <property type="entry name" value="Glyceraldehyde-3-phosphate dehydrogenase-like, C-terminal domain"/>
    <property type="match status" value="1"/>
</dbReference>
<evidence type="ECO:0000256" key="1">
    <source>
        <dbReference type="ARBA" id="ARBA00023002"/>
    </source>
</evidence>
<keyword evidence="1" id="KW-0560">Oxidoreductase</keyword>
<accession>A0A844FXU3</accession>
<dbReference type="EMBL" id="VUNS01000002">
    <property type="protein sequence ID" value="MST95916.1"/>
    <property type="molecule type" value="Genomic_DNA"/>
</dbReference>
<dbReference type="GO" id="GO:0000166">
    <property type="term" value="F:nucleotide binding"/>
    <property type="evidence" value="ECO:0007669"/>
    <property type="project" value="InterPro"/>
</dbReference>
<dbReference type="Gene3D" id="3.40.50.720">
    <property type="entry name" value="NAD(P)-binding Rossmann-like Domain"/>
    <property type="match status" value="1"/>
</dbReference>
<evidence type="ECO:0000313" key="5">
    <source>
        <dbReference type="Proteomes" id="UP000435649"/>
    </source>
</evidence>
<dbReference type="RefSeq" id="WP_154416897.1">
    <property type="nucleotide sequence ID" value="NZ_VUNS01000002.1"/>
</dbReference>
<feature type="domain" description="Gfo/Idh/MocA-like oxidoreductase N-terminal" evidence="2">
    <location>
        <begin position="5"/>
        <end position="127"/>
    </location>
</feature>
<evidence type="ECO:0000313" key="4">
    <source>
        <dbReference type="EMBL" id="MST95916.1"/>
    </source>
</evidence>
<comment type="caution">
    <text evidence="4">The sequence shown here is derived from an EMBL/GenBank/DDBJ whole genome shotgun (WGS) entry which is preliminary data.</text>
</comment>
<evidence type="ECO:0000259" key="3">
    <source>
        <dbReference type="Pfam" id="PF22725"/>
    </source>
</evidence>
<dbReference type="SUPFAM" id="SSF51735">
    <property type="entry name" value="NAD(P)-binding Rossmann-fold domains"/>
    <property type="match status" value="1"/>
</dbReference>